<dbReference type="PATRIC" id="fig|61435.5.peg.1406"/>
<evidence type="ECO:0000259" key="2">
    <source>
        <dbReference type="SMART" id="SM00849"/>
    </source>
</evidence>
<dbReference type="InterPro" id="IPR001279">
    <property type="entry name" value="Metallo-B-lactamas"/>
</dbReference>
<name>A0A0V8M099_9CHLR</name>
<dbReference type="CDD" id="cd16295">
    <property type="entry name" value="TTHA0252-CPSF-like_MBL-fold"/>
    <property type="match status" value="1"/>
</dbReference>
<dbReference type="GO" id="GO:0016787">
    <property type="term" value="F:hydrolase activity"/>
    <property type="evidence" value="ECO:0007669"/>
    <property type="project" value="UniProtKB-KW"/>
</dbReference>
<dbReference type="Pfam" id="PF16661">
    <property type="entry name" value="Lactamase_B_6"/>
    <property type="match status" value="1"/>
</dbReference>
<dbReference type="SMART" id="SM01027">
    <property type="entry name" value="Beta-Casp"/>
    <property type="match status" value="1"/>
</dbReference>
<comment type="caution">
    <text evidence="4">The sequence shown here is derived from an EMBL/GenBank/DDBJ whole genome shotgun (WGS) entry which is preliminary data.</text>
</comment>
<dbReference type="PANTHER" id="PTHR11203">
    <property type="entry name" value="CLEAVAGE AND POLYADENYLATION SPECIFICITY FACTOR FAMILY MEMBER"/>
    <property type="match status" value="1"/>
</dbReference>
<evidence type="ECO:0000313" key="4">
    <source>
        <dbReference type="EMBL" id="KSV17194.1"/>
    </source>
</evidence>
<accession>A0A0V8M099</accession>
<keyword evidence="1" id="KW-0378">Hydrolase</keyword>
<dbReference type="GO" id="GO:0004521">
    <property type="term" value="F:RNA endonuclease activity"/>
    <property type="evidence" value="ECO:0007669"/>
    <property type="project" value="TreeGrafter"/>
</dbReference>
<dbReference type="Proteomes" id="UP000053577">
    <property type="component" value="Unassembled WGS sequence"/>
</dbReference>
<sequence length="468" mass="52573">MSIEIQFLGAARNVTGSRYLIKTDHTQLLVDCGLYQERRLQDRNWQPFEIPPQSLSAVIISHAHIDHCGLLPKLVKEGFAGPVFATEATAEIARISLTDAGKLQEEDAAFKKKRHEREGRKTRYPEIPLYTAEDARAVSPLFKTVEYSRETAVTEDITATFHNAGHVFGSASIELKIQENHQQKVIVFSGDLGNWDRPILKNPDLVNQADYVVIESTYGDRTHQDINEASLKLAKIINQTVKLGGNIVIPSFALERTQDLLFFLNRFMSEGKIPRLKVFVDSPMAISITKIFKEHPELYDRETSGWVNNGSSPFEFEGLYFTNKAADSKAILAEKDPCIIIAGSGMCTGGRIKHHLVNNISRPESTILFVGFQATGTLGRLITDGAKEVRILGQHYPVQARIEELRAFSAHADQPTLLRWLKGFKNKPEMVFVTHGEPETSTRFTETIKNTLGWQAKAPEYQEKLILD</sequence>
<dbReference type="SUPFAM" id="SSF56281">
    <property type="entry name" value="Metallo-hydrolase/oxidoreductase"/>
    <property type="match status" value="1"/>
</dbReference>
<feature type="domain" description="Metallo-beta-lactamase" evidence="2">
    <location>
        <begin position="15"/>
        <end position="247"/>
    </location>
</feature>
<feature type="domain" description="Beta-Casp" evidence="3">
    <location>
        <begin position="257"/>
        <end position="382"/>
    </location>
</feature>
<evidence type="ECO:0000256" key="1">
    <source>
        <dbReference type="ARBA" id="ARBA00022801"/>
    </source>
</evidence>
<protein>
    <submittedName>
        <fullName evidence="4">Metallo-beta-lactamase</fullName>
    </submittedName>
</protein>
<dbReference type="EMBL" id="JGYD01000025">
    <property type="protein sequence ID" value="KSV17194.1"/>
    <property type="molecule type" value="Genomic_DNA"/>
</dbReference>
<dbReference type="SMART" id="SM00849">
    <property type="entry name" value="Lactamase_B"/>
    <property type="match status" value="1"/>
</dbReference>
<dbReference type="PANTHER" id="PTHR11203:SF37">
    <property type="entry name" value="INTEGRATOR COMPLEX SUBUNIT 11"/>
    <property type="match status" value="1"/>
</dbReference>
<dbReference type="InterPro" id="IPR011108">
    <property type="entry name" value="RMMBL"/>
</dbReference>
<organism evidence="4 5">
    <name type="scientific">Dehalococcoides mccartyi</name>
    <dbReference type="NCBI Taxonomy" id="61435"/>
    <lineage>
        <taxon>Bacteria</taxon>
        <taxon>Bacillati</taxon>
        <taxon>Chloroflexota</taxon>
        <taxon>Dehalococcoidia</taxon>
        <taxon>Dehalococcoidales</taxon>
        <taxon>Dehalococcoidaceae</taxon>
        <taxon>Dehalococcoides</taxon>
    </lineage>
</organism>
<dbReference type="Pfam" id="PF07521">
    <property type="entry name" value="RMMBL"/>
    <property type="match status" value="1"/>
</dbReference>
<dbReference type="RefSeq" id="WP_058292641.1">
    <property type="nucleotide sequence ID" value="NZ_JGYD01000025.1"/>
</dbReference>
<dbReference type="InterPro" id="IPR050698">
    <property type="entry name" value="MBL"/>
</dbReference>
<dbReference type="InterPro" id="IPR036866">
    <property type="entry name" value="RibonucZ/Hydroxyglut_hydro"/>
</dbReference>
<dbReference type="Pfam" id="PF10996">
    <property type="entry name" value="Beta-Casp"/>
    <property type="match status" value="1"/>
</dbReference>
<gene>
    <name evidence="4" type="ORF">DA01_07150</name>
</gene>
<evidence type="ECO:0000313" key="5">
    <source>
        <dbReference type="Proteomes" id="UP000053577"/>
    </source>
</evidence>
<dbReference type="InterPro" id="IPR022712">
    <property type="entry name" value="Beta_Casp"/>
</dbReference>
<dbReference type="Gene3D" id="3.40.50.10890">
    <property type="match status" value="1"/>
</dbReference>
<reference evidence="4 5" key="1">
    <citation type="journal article" date="2015" name="Sci. Rep.">
        <title>A comparative genomics and reductive dehalogenase gene transcription study of two chloroethene-respiring bacteria, Dehalococcoides mccartyi strains MB and 11a.</title>
        <authorList>
            <person name="Low A."/>
            <person name="Shen Z."/>
            <person name="Cheng D."/>
            <person name="Rogers M.J."/>
            <person name="Lee P.K."/>
            <person name="He J."/>
        </authorList>
    </citation>
    <scope>NUCLEOTIDE SEQUENCE [LARGE SCALE GENOMIC DNA]</scope>
    <source>
        <strain evidence="4 5">MB</strain>
    </source>
</reference>
<proteinExistence type="predicted"/>
<dbReference type="OrthoDB" id="9803916at2"/>
<dbReference type="AlphaFoldDB" id="A0A0V8M099"/>
<dbReference type="Gene3D" id="3.60.15.10">
    <property type="entry name" value="Ribonuclease Z/Hydroxyacylglutathione hydrolase-like"/>
    <property type="match status" value="1"/>
</dbReference>
<evidence type="ECO:0000259" key="3">
    <source>
        <dbReference type="SMART" id="SM01027"/>
    </source>
</evidence>